<sequence>MMMDQMFTRHWALLHDEFTKDLHRGVAKVFRTAADAFKHRLGMNEAYDHRRLLSAPASKSILAGFAASAMTVALFVGAWAVSVPSIVVA</sequence>
<protein>
    <submittedName>
        <fullName evidence="2">Uncharacterized protein</fullName>
    </submittedName>
</protein>
<organism evidence="2 3">
    <name type="scientific">Croceibacterium salegens</name>
    <dbReference type="NCBI Taxonomy" id="1737568"/>
    <lineage>
        <taxon>Bacteria</taxon>
        <taxon>Pseudomonadati</taxon>
        <taxon>Pseudomonadota</taxon>
        <taxon>Alphaproteobacteria</taxon>
        <taxon>Sphingomonadales</taxon>
        <taxon>Erythrobacteraceae</taxon>
        <taxon>Croceibacterium</taxon>
    </lineage>
</organism>
<dbReference type="RefSeq" id="WP_159793298.1">
    <property type="nucleotide sequence ID" value="NZ_WTYM01000033.1"/>
</dbReference>
<gene>
    <name evidence="2" type="ORF">GRI89_06220</name>
</gene>
<name>A0A6I4ST42_9SPHN</name>
<accession>A0A6I4ST42</accession>
<keyword evidence="1" id="KW-0472">Membrane</keyword>
<evidence type="ECO:0000313" key="3">
    <source>
        <dbReference type="Proteomes" id="UP000433652"/>
    </source>
</evidence>
<reference evidence="2 3" key="1">
    <citation type="submission" date="2019-12" db="EMBL/GenBank/DDBJ databases">
        <title>Genomic-based taxomic classification of the family Erythrobacteraceae.</title>
        <authorList>
            <person name="Xu L."/>
        </authorList>
    </citation>
    <scope>NUCLEOTIDE SEQUENCE [LARGE SCALE GENOMIC DNA]</scope>
    <source>
        <strain evidence="2 3">MCCC 1K01500</strain>
    </source>
</reference>
<keyword evidence="1" id="KW-1133">Transmembrane helix</keyword>
<comment type="caution">
    <text evidence="2">The sequence shown here is derived from an EMBL/GenBank/DDBJ whole genome shotgun (WGS) entry which is preliminary data.</text>
</comment>
<dbReference type="AlphaFoldDB" id="A0A6I4ST42"/>
<keyword evidence="3" id="KW-1185">Reference proteome</keyword>
<keyword evidence="1" id="KW-0812">Transmembrane</keyword>
<feature type="transmembrane region" description="Helical" evidence="1">
    <location>
        <begin position="60"/>
        <end position="81"/>
    </location>
</feature>
<proteinExistence type="predicted"/>
<evidence type="ECO:0000256" key="1">
    <source>
        <dbReference type="SAM" id="Phobius"/>
    </source>
</evidence>
<evidence type="ECO:0000313" key="2">
    <source>
        <dbReference type="EMBL" id="MXO59134.1"/>
    </source>
</evidence>
<dbReference type="EMBL" id="WTYM01000033">
    <property type="protein sequence ID" value="MXO59134.1"/>
    <property type="molecule type" value="Genomic_DNA"/>
</dbReference>
<dbReference type="Proteomes" id="UP000433652">
    <property type="component" value="Unassembled WGS sequence"/>
</dbReference>